<dbReference type="AlphaFoldDB" id="A0ABD2NPG7"/>
<dbReference type="EMBL" id="JABFTP020000144">
    <property type="protein sequence ID" value="KAL3280623.1"/>
    <property type="molecule type" value="Genomic_DNA"/>
</dbReference>
<comment type="caution">
    <text evidence="1">The sequence shown here is derived from an EMBL/GenBank/DDBJ whole genome shotgun (WGS) entry which is preliminary data.</text>
</comment>
<organism evidence="1 2">
    <name type="scientific">Cryptolaemus montrouzieri</name>
    <dbReference type="NCBI Taxonomy" id="559131"/>
    <lineage>
        <taxon>Eukaryota</taxon>
        <taxon>Metazoa</taxon>
        <taxon>Ecdysozoa</taxon>
        <taxon>Arthropoda</taxon>
        <taxon>Hexapoda</taxon>
        <taxon>Insecta</taxon>
        <taxon>Pterygota</taxon>
        <taxon>Neoptera</taxon>
        <taxon>Endopterygota</taxon>
        <taxon>Coleoptera</taxon>
        <taxon>Polyphaga</taxon>
        <taxon>Cucujiformia</taxon>
        <taxon>Coccinelloidea</taxon>
        <taxon>Coccinellidae</taxon>
        <taxon>Scymninae</taxon>
        <taxon>Scymnini</taxon>
        <taxon>Cryptolaemus</taxon>
    </lineage>
</organism>
<keyword evidence="2" id="KW-1185">Reference proteome</keyword>
<gene>
    <name evidence="1" type="ORF">HHI36_003860</name>
</gene>
<name>A0ABD2NPG7_9CUCU</name>
<dbReference type="Proteomes" id="UP001516400">
    <property type="component" value="Unassembled WGS sequence"/>
</dbReference>
<protein>
    <submittedName>
        <fullName evidence="1">Uncharacterized protein</fullName>
    </submittedName>
</protein>
<evidence type="ECO:0000313" key="1">
    <source>
        <dbReference type="EMBL" id="KAL3280623.1"/>
    </source>
</evidence>
<accession>A0ABD2NPG7</accession>
<sequence>IGVLAQVPPTFSYRESFKNYKILTLPCAYILLLLVNSYKHKSSNFQHLHDHSTRIRGGTRMYNMIPDSLKKLDLNPFKNRMKNFLMITGLYSVNEYFCHKF</sequence>
<proteinExistence type="predicted"/>
<reference evidence="1 2" key="1">
    <citation type="journal article" date="2021" name="BMC Biol.">
        <title>Horizontally acquired antibacterial genes associated with adaptive radiation of ladybird beetles.</title>
        <authorList>
            <person name="Li H.S."/>
            <person name="Tang X.F."/>
            <person name="Huang Y.H."/>
            <person name="Xu Z.Y."/>
            <person name="Chen M.L."/>
            <person name="Du X.Y."/>
            <person name="Qiu B.Y."/>
            <person name="Chen P.T."/>
            <person name="Zhang W."/>
            <person name="Slipinski A."/>
            <person name="Escalona H.E."/>
            <person name="Waterhouse R.M."/>
            <person name="Zwick A."/>
            <person name="Pang H."/>
        </authorList>
    </citation>
    <scope>NUCLEOTIDE SEQUENCE [LARGE SCALE GENOMIC DNA]</scope>
    <source>
        <strain evidence="1">SYSU2018</strain>
    </source>
</reference>
<feature type="non-terminal residue" evidence="1">
    <location>
        <position position="1"/>
    </location>
</feature>
<evidence type="ECO:0000313" key="2">
    <source>
        <dbReference type="Proteomes" id="UP001516400"/>
    </source>
</evidence>